<dbReference type="Gene3D" id="1.20.140.10">
    <property type="entry name" value="Butyryl-CoA Dehydrogenase, subunit A, domain 3"/>
    <property type="match status" value="1"/>
</dbReference>
<accession>A0ABS4VSV8</accession>
<dbReference type="InterPro" id="IPR013107">
    <property type="entry name" value="Acyl-CoA_DH_C"/>
</dbReference>
<comment type="caution">
    <text evidence="3">The sequence shown here is derived from an EMBL/GenBank/DDBJ whole genome shotgun (WGS) entry which is preliminary data.</text>
</comment>
<feature type="domain" description="Acyl-CoA dehydrogenase C-terminal" evidence="2">
    <location>
        <begin position="235"/>
        <end position="363"/>
    </location>
</feature>
<evidence type="ECO:0000313" key="4">
    <source>
        <dbReference type="Proteomes" id="UP001519295"/>
    </source>
</evidence>
<dbReference type="Pfam" id="PF08028">
    <property type="entry name" value="Acyl-CoA_dh_2"/>
    <property type="match status" value="1"/>
</dbReference>
<name>A0ABS4VSV8_9PSEU</name>
<gene>
    <name evidence="3" type="ORF">JOF36_002335</name>
</gene>
<dbReference type="PANTHER" id="PTHR48083">
    <property type="entry name" value="MEDIUM-CHAIN SPECIFIC ACYL-COA DEHYDROGENASE, MITOCHONDRIAL-RELATED"/>
    <property type="match status" value="1"/>
</dbReference>
<dbReference type="PANTHER" id="PTHR48083:SF19">
    <property type="entry name" value="FLAVIN-DEPENDENT MONOOXYGENASE, OXYGENASE SUBUNIT HSAA"/>
    <property type="match status" value="1"/>
</dbReference>
<keyword evidence="4" id="KW-1185">Reference proteome</keyword>
<evidence type="ECO:0000313" key="3">
    <source>
        <dbReference type="EMBL" id="MBP2366639.1"/>
    </source>
</evidence>
<organism evidence="3 4">
    <name type="scientific">Pseudonocardia parietis</name>
    <dbReference type="NCBI Taxonomy" id="570936"/>
    <lineage>
        <taxon>Bacteria</taxon>
        <taxon>Bacillati</taxon>
        <taxon>Actinomycetota</taxon>
        <taxon>Actinomycetes</taxon>
        <taxon>Pseudonocardiales</taxon>
        <taxon>Pseudonocardiaceae</taxon>
        <taxon>Pseudonocardia</taxon>
    </lineage>
</organism>
<dbReference type="SUPFAM" id="SSF47203">
    <property type="entry name" value="Acyl-CoA dehydrogenase C-terminal domain-like"/>
    <property type="match status" value="1"/>
</dbReference>
<reference evidence="3 4" key="1">
    <citation type="submission" date="2021-03" db="EMBL/GenBank/DDBJ databases">
        <title>Sequencing the genomes of 1000 actinobacteria strains.</title>
        <authorList>
            <person name="Klenk H.-P."/>
        </authorList>
    </citation>
    <scope>NUCLEOTIDE SEQUENCE [LARGE SCALE GENOMIC DNA]</scope>
    <source>
        <strain evidence="3 4">DSM 45256</strain>
    </source>
</reference>
<evidence type="ECO:0000256" key="1">
    <source>
        <dbReference type="ARBA" id="ARBA00023002"/>
    </source>
</evidence>
<keyword evidence="1" id="KW-0560">Oxidoreductase</keyword>
<dbReference type="Proteomes" id="UP001519295">
    <property type="component" value="Unassembled WGS sequence"/>
</dbReference>
<dbReference type="InterPro" id="IPR037069">
    <property type="entry name" value="AcylCoA_DH/ox_N_sf"/>
</dbReference>
<evidence type="ECO:0000259" key="2">
    <source>
        <dbReference type="Pfam" id="PF08028"/>
    </source>
</evidence>
<dbReference type="Gene3D" id="2.40.110.10">
    <property type="entry name" value="Butyryl-CoA Dehydrogenase, subunit A, domain 2"/>
    <property type="match status" value="1"/>
</dbReference>
<dbReference type="Gene3D" id="1.10.540.10">
    <property type="entry name" value="Acyl-CoA dehydrogenase/oxidase, N-terminal domain"/>
    <property type="match status" value="1"/>
</dbReference>
<dbReference type="PIRSF" id="PIRSF016578">
    <property type="entry name" value="HsaA"/>
    <property type="match status" value="1"/>
</dbReference>
<sequence>MSTVTDAELHARFRPLFDEIATGAVERELDRRLPEKEIAALRDAGFGALRIPVADGGSGASVRQLFSLLVELGAADSNIPQALRTHFAFTELWLAADPGDTVARARLAEIAGGKIIGNAITERGGVARNSSTTVLRRDGDRLLLEGEKFYCTGTLYADLIDVVALDPDGNRVTVLVDADSPGVERIDDWRGFGQKLTASGTTRFTGVEIDPDQVRPAPVDVHVPVRQAFLQLVQLAALAGIARRAADDAAAYVRDRKRNWPYGNADLPKDDPLVQQVVGKVDAAAFTVGAAVDAAAASLDRAVTDPEHAPTAELDVYRVQSTIPQLVLDATSELFEVGGASTVETGRALDRHWRNARTLSVHNPIIYKQQVIGNYVLNGVTPVLSLSPGVAPASS</sequence>
<proteinExistence type="predicted"/>
<dbReference type="InterPro" id="IPR046373">
    <property type="entry name" value="Acyl-CoA_Oxase/DH_mid-dom_sf"/>
</dbReference>
<dbReference type="RefSeq" id="WP_307862330.1">
    <property type="nucleotide sequence ID" value="NZ_JAGINU010000001.1"/>
</dbReference>
<dbReference type="InterPro" id="IPR036250">
    <property type="entry name" value="AcylCo_DH-like_C"/>
</dbReference>
<protein>
    <submittedName>
        <fullName evidence="3">Alkylation response protein AidB-like acyl-CoA dehydrogenase</fullName>
    </submittedName>
</protein>
<dbReference type="InterPro" id="IPR050741">
    <property type="entry name" value="Acyl-CoA_dehydrogenase"/>
</dbReference>
<dbReference type="InterPro" id="IPR009100">
    <property type="entry name" value="AcylCoA_DH/oxidase_NM_dom_sf"/>
</dbReference>
<dbReference type="EMBL" id="JAGINU010000001">
    <property type="protein sequence ID" value="MBP2366639.1"/>
    <property type="molecule type" value="Genomic_DNA"/>
</dbReference>
<dbReference type="SUPFAM" id="SSF56645">
    <property type="entry name" value="Acyl-CoA dehydrogenase NM domain-like"/>
    <property type="match status" value="1"/>
</dbReference>